<reference evidence="5 6" key="1">
    <citation type="submission" date="2017-02" db="EMBL/GenBank/DDBJ databases">
        <authorList>
            <person name="Dridi B."/>
        </authorList>
    </citation>
    <scope>NUCLEOTIDE SEQUENCE [LARGE SCALE GENOMIC DNA]</scope>
    <source>
        <strain evidence="5 6">JB380</strain>
    </source>
</reference>
<dbReference type="CDD" id="cd07377">
    <property type="entry name" value="WHTH_GntR"/>
    <property type="match status" value="1"/>
</dbReference>
<dbReference type="Pfam" id="PF00392">
    <property type="entry name" value="GntR"/>
    <property type="match status" value="1"/>
</dbReference>
<dbReference type="RefSeq" id="WP_087111148.1">
    <property type="nucleotide sequence ID" value="NZ_FUKM01000057.1"/>
</dbReference>
<dbReference type="InterPro" id="IPR011711">
    <property type="entry name" value="GntR_C"/>
</dbReference>
<dbReference type="PROSITE" id="PS50949">
    <property type="entry name" value="HTH_GNTR"/>
    <property type="match status" value="1"/>
</dbReference>
<dbReference type="InterPro" id="IPR036388">
    <property type="entry name" value="WH-like_DNA-bd_sf"/>
</dbReference>
<evidence type="ECO:0000256" key="1">
    <source>
        <dbReference type="ARBA" id="ARBA00023015"/>
    </source>
</evidence>
<dbReference type="EMBL" id="FUKM01000057">
    <property type="protein sequence ID" value="SJN14778.1"/>
    <property type="molecule type" value="Genomic_DNA"/>
</dbReference>
<dbReference type="Proteomes" id="UP000196331">
    <property type="component" value="Unassembled WGS sequence"/>
</dbReference>
<evidence type="ECO:0000313" key="5">
    <source>
        <dbReference type="EMBL" id="SJN14778.1"/>
    </source>
</evidence>
<dbReference type="SMART" id="SM00895">
    <property type="entry name" value="FCD"/>
    <property type="match status" value="1"/>
</dbReference>
<name>A0A1R4I4S6_9GAMM</name>
<organism evidence="5 6">
    <name type="scientific">Halomonas citrativorans</name>
    <dbReference type="NCBI Taxonomy" id="2742612"/>
    <lineage>
        <taxon>Bacteria</taxon>
        <taxon>Pseudomonadati</taxon>
        <taxon>Pseudomonadota</taxon>
        <taxon>Gammaproteobacteria</taxon>
        <taxon>Oceanospirillales</taxon>
        <taxon>Halomonadaceae</taxon>
        <taxon>Halomonas</taxon>
    </lineage>
</organism>
<dbReference type="Gene3D" id="1.20.120.530">
    <property type="entry name" value="GntR ligand-binding domain-like"/>
    <property type="match status" value="1"/>
</dbReference>
<comment type="caution">
    <text evidence="5">The sequence shown here is derived from an EMBL/GenBank/DDBJ whole genome shotgun (WGS) entry which is preliminary data.</text>
</comment>
<gene>
    <name evidence="5" type="ORF">CZ787_16845</name>
</gene>
<evidence type="ECO:0000256" key="3">
    <source>
        <dbReference type="ARBA" id="ARBA00023163"/>
    </source>
</evidence>
<dbReference type="InterPro" id="IPR008920">
    <property type="entry name" value="TF_FadR/GntR_C"/>
</dbReference>
<dbReference type="SMART" id="SM00345">
    <property type="entry name" value="HTH_GNTR"/>
    <property type="match status" value="1"/>
</dbReference>
<keyword evidence="3" id="KW-0804">Transcription</keyword>
<sequence>MSNSAFAFEKALKNKTKKEVLVEKLIDMLKTGLLREGDLLPSERELAQLFEVSRETVRGALAQMAAYDLISVSQGSKTRISADEHALSRFTDTQEACRVSEMESFDLDCVFESRIIVEAAIARRAAIRIDMEGIQKLERLLDAQSKLFDSPVYFQLSDQSFHKLISEYANNSLLLRYAQELYGYGLSIRRQVMVEDGAIERSYGEHARIVDALKRGDPDAAERAMLAHLDSVYRTTKEKSACEIDKSVN</sequence>
<keyword evidence="2" id="KW-0238">DNA-binding</keyword>
<dbReference type="SUPFAM" id="SSF46785">
    <property type="entry name" value="Winged helix' DNA-binding domain"/>
    <property type="match status" value="1"/>
</dbReference>
<dbReference type="Gene3D" id="1.10.10.10">
    <property type="entry name" value="Winged helix-like DNA-binding domain superfamily/Winged helix DNA-binding domain"/>
    <property type="match status" value="1"/>
</dbReference>
<dbReference type="InterPro" id="IPR036390">
    <property type="entry name" value="WH_DNA-bd_sf"/>
</dbReference>
<dbReference type="Pfam" id="PF07729">
    <property type="entry name" value="FCD"/>
    <property type="match status" value="1"/>
</dbReference>
<dbReference type="GO" id="GO:0003700">
    <property type="term" value="F:DNA-binding transcription factor activity"/>
    <property type="evidence" value="ECO:0007669"/>
    <property type="project" value="InterPro"/>
</dbReference>
<dbReference type="PRINTS" id="PR00035">
    <property type="entry name" value="HTHGNTR"/>
</dbReference>
<dbReference type="PANTHER" id="PTHR43537">
    <property type="entry name" value="TRANSCRIPTIONAL REGULATOR, GNTR FAMILY"/>
    <property type="match status" value="1"/>
</dbReference>
<dbReference type="AlphaFoldDB" id="A0A1R4I4S6"/>
<dbReference type="PANTHER" id="PTHR43537:SF5">
    <property type="entry name" value="UXU OPERON TRANSCRIPTIONAL REGULATOR"/>
    <property type="match status" value="1"/>
</dbReference>
<protein>
    <submittedName>
        <fullName evidence="5">Transcriptional regulator, GntR family</fullName>
    </submittedName>
</protein>
<proteinExistence type="predicted"/>
<evidence type="ECO:0000256" key="2">
    <source>
        <dbReference type="ARBA" id="ARBA00023125"/>
    </source>
</evidence>
<evidence type="ECO:0000313" key="6">
    <source>
        <dbReference type="Proteomes" id="UP000196331"/>
    </source>
</evidence>
<dbReference type="OrthoDB" id="1040417at2"/>
<dbReference type="SUPFAM" id="SSF48008">
    <property type="entry name" value="GntR ligand-binding domain-like"/>
    <property type="match status" value="1"/>
</dbReference>
<dbReference type="GO" id="GO:0003677">
    <property type="term" value="F:DNA binding"/>
    <property type="evidence" value="ECO:0007669"/>
    <property type="project" value="UniProtKB-KW"/>
</dbReference>
<evidence type="ECO:0000259" key="4">
    <source>
        <dbReference type="PROSITE" id="PS50949"/>
    </source>
</evidence>
<keyword evidence="1" id="KW-0805">Transcription regulation</keyword>
<accession>A0A1R4I4S6</accession>
<feature type="domain" description="HTH gntR-type" evidence="4">
    <location>
        <begin position="15"/>
        <end position="83"/>
    </location>
</feature>
<dbReference type="InterPro" id="IPR000524">
    <property type="entry name" value="Tscrpt_reg_HTH_GntR"/>
</dbReference>